<evidence type="ECO:0000256" key="1">
    <source>
        <dbReference type="SAM" id="SignalP"/>
    </source>
</evidence>
<dbReference type="EMBL" id="VDGV01000012">
    <property type="protein sequence ID" value="TNG93144.1"/>
    <property type="molecule type" value="Genomic_DNA"/>
</dbReference>
<evidence type="ECO:0000313" key="3">
    <source>
        <dbReference type="EMBL" id="TNG93144.1"/>
    </source>
</evidence>
<dbReference type="AlphaFoldDB" id="A0A4R3YC41"/>
<dbReference type="Pfam" id="PF04214">
    <property type="entry name" value="DUF411"/>
    <property type="match status" value="1"/>
</dbReference>
<reference evidence="2 4" key="1">
    <citation type="submission" date="2019-03" db="EMBL/GenBank/DDBJ databases">
        <title>Genomic Encyclopedia of Type Strains, Phase IV (KMG-IV): sequencing the most valuable type-strain genomes for metagenomic binning, comparative biology and taxonomic classification.</title>
        <authorList>
            <person name="Goeker M."/>
        </authorList>
    </citation>
    <scope>NUCLEOTIDE SEQUENCE [LARGE SCALE GENOMIC DNA]</scope>
    <source>
        <strain evidence="2 4">DSM 28140</strain>
    </source>
</reference>
<gene>
    <name evidence="2" type="ORF">EDC16_102239</name>
    <name evidence="3" type="ORF">FHQ21_02340</name>
</gene>
<keyword evidence="5" id="KW-1185">Reference proteome</keyword>
<dbReference type="InterPro" id="IPR007332">
    <property type="entry name" value="DUF411"/>
</dbReference>
<dbReference type="EMBL" id="SMCP01000002">
    <property type="protein sequence ID" value="TCV89362.1"/>
    <property type="molecule type" value="Genomic_DNA"/>
</dbReference>
<keyword evidence="1" id="KW-0732">Signal</keyword>
<protein>
    <submittedName>
        <fullName evidence="3">DUF411 domain-containing protein</fullName>
    </submittedName>
</protein>
<dbReference type="RefSeq" id="WP_132965219.1">
    <property type="nucleotide sequence ID" value="NZ_LEKL01000012.1"/>
</dbReference>
<proteinExistence type="predicted"/>
<dbReference type="Proteomes" id="UP000305526">
    <property type="component" value="Unassembled WGS sequence"/>
</dbReference>
<comment type="caution">
    <text evidence="2">The sequence shown here is derived from an EMBL/GenBank/DDBJ whole genome shotgun (WGS) entry which is preliminary data.</text>
</comment>
<dbReference type="InterPro" id="IPR036249">
    <property type="entry name" value="Thioredoxin-like_sf"/>
</dbReference>
<evidence type="ECO:0000313" key="5">
    <source>
        <dbReference type="Proteomes" id="UP000305526"/>
    </source>
</evidence>
<sequence length="152" mass="16959">MYSRLKTHLLYSLSLFCLLVSTPVIAENLKMTVWKDPYCGCCVEWVDYLQANGFEIEVIESLRIGVREKLGIDMQYSSCHTAQIGDYVIEGHVPAEDIKRLLAEKPDAVGLAVPGMPIGSPGMDNPLYGGQKDRYHVLLLLKDGSSVIYNSY</sequence>
<feature type="signal peptide" evidence="1">
    <location>
        <begin position="1"/>
        <end position="26"/>
    </location>
</feature>
<dbReference type="SUPFAM" id="SSF52833">
    <property type="entry name" value="Thioredoxin-like"/>
    <property type="match status" value="1"/>
</dbReference>
<feature type="chain" id="PRO_5020667625" evidence="1">
    <location>
        <begin position="27"/>
        <end position="152"/>
    </location>
</feature>
<reference evidence="3 5" key="2">
    <citation type="submission" date="2019-05" db="EMBL/GenBank/DDBJ databases">
        <title>Pasteurellaceae isolates from reptiles.</title>
        <authorList>
            <person name="Bojesen A.M."/>
            <person name="Lund E."/>
        </authorList>
    </citation>
    <scope>NUCLEOTIDE SEQUENCE [LARGE SCALE GENOMIC DNA]</scope>
    <source>
        <strain evidence="3 5">ELNT2x</strain>
    </source>
</reference>
<organism evidence="2 4">
    <name type="scientific">Testudinibacter aquarius</name>
    <dbReference type="NCBI Taxonomy" id="1524974"/>
    <lineage>
        <taxon>Bacteria</taxon>
        <taxon>Pseudomonadati</taxon>
        <taxon>Pseudomonadota</taxon>
        <taxon>Gammaproteobacteria</taxon>
        <taxon>Pasteurellales</taxon>
        <taxon>Pasteurellaceae</taxon>
        <taxon>Testudinibacter</taxon>
    </lineage>
</organism>
<evidence type="ECO:0000313" key="4">
    <source>
        <dbReference type="Proteomes" id="UP000294619"/>
    </source>
</evidence>
<name>A0A4R3YC41_9PAST</name>
<accession>A0A4R3YC41</accession>
<dbReference type="Proteomes" id="UP000294619">
    <property type="component" value="Unassembled WGS sequence"/>
</dbReference>
<evidence type="ECO:0000313" key="2">
    <source>
        <dbReference type="EMBL" id="TCV89362.1"/>
    </source>
</evidence>